<evidence type="ECO:0000313" key="2">
    <source>
        <dbReference type="EMBL" id="MBB6566648.1"/>
    </source>
</evidence>
<dbReference type="RefSeq" id="WP_171675199.1">
    <property type="nucleotide sequence ID" value="NZ_BAAAGT010000004.1"/>
</dbReference>
<feature type="transmembrane region" description="Helical" evidence="1">
    <location>
        <begin position="54"/>
        <end position="75"/>
    </location>
</feature>
<dbReference type="AlphaFoldDB" id="A0A7Y4L1M6"/>
<protein>
    <submittedName>
        <fullName evidence="2">Uncharacterized membrane protein YhaH (DUF805 family)</fullName>
    </submittedName>
</protein>
<feature type="transmembrane region" description="Helical" evidence="1">
    <location>
        <begin position="162"/>
        <end position="184"/>
    </location>
</feature>
<reference evidence="3 4" key="1">
    <citation type="submission" date="2020-05" db="EMBL/GenBank/DDBJ databases">
        <title>Genome sequence of Kribbella sandramycini ATCC 39419.</title>
        <authorList>
            <person name="Maclea K.S."/>
            <person name="Fair J.L."/>
        </authorList>
    </citation>
    <scope>NUCLEOTIDE SEQUENCE [LARGE SCALE GENOMIC DNA]</scope>
    <source>
        <strain evidence="3 4">ATCC 39419</strain>
    </source>
</reference>
<organism evidence="3 4">
    <name type="scientific">Kribbella sandramycini</name>
    <dbReference type="NCBI Taxonomy" id="60450"/>
    <lineage>
        <taxon>Bacteria</taxon>
        <taxon>Bacillati</taxon>
        <taxon>Actinomycetota</taxon>
        <taxon>Actinomycetes</taxon>
        <taxon>Propionibacteriales</taxon>
        <taxon>Kribbellaceae</taxon>
        <taxon>Kribbella</taxon>
    </lineage>
</organism>
<evidence type="ECO:0000313" key="5">
    <source>
        <dbReference type="Proteomes" id="UP000553957"/>
    </source>
</evidence>
<keyword evidence="4" id="KW-1185">Reference proteome</keyword>
<keyword evidence="1" id="KW-1133">Transmembrane helix</keyword>
<name>A0A7Y4L1M6_9ACTN</name>
<dbReference type="EMBL" id="JACHKF010000001">
    <property type="protein sequence ID" value="MBB6566648.1"/>
    <property type="molecule type" value="Genomic_DNA"/>
</dbReference>
<evidence type="ECO:0000256" key="1">
    <source>
        <dbReference type="SAM" id="Phobius"/>
    </source>
</evidence>
<feature type="transmembrane region" description="Helical" evidence="1">
    <location>
        <begin position="129"/>
        <end position="150"/>
    </location>
</feature>
<dbReference type="Proteomes" id="UP000534306">
    <property type="component" value="Unassembled WGS sequence"/>
</dbReference>
<dbReference type="Proteomes" id="UP000553957">
    <property type="component" value="Unassembled WGS sequence"/>
</dbReference>
<proteinExistence type="predicted"/>
<comment type="caution">
    <text evidence="3">The sequence shown here is derived from an EMBL/GenBank/DDBJ whole genome shotgun (WGS) entry which is preliminary data.</text>
</comment>
<keyword evidence="1" id="KW-0812">Transmembrane</keyword>
<dbReference type="EMBL" id="JABJRC010000005">
    <property type="protein sequence ID" value="NOL42699.1"/>
    <property type="molecule type" value="Genomic_DNA"/>
</dbReference>
<accession>A0A7Y4L1M6</accession>
<gene>
    <name evidence="2" type="ORF">HNR71_002285</name>
    <name evidence="3" type="ORF">HPO96_20850</name>
</gene>
<sequence>MKTLSQHFPAAAGALELKDYLSATWGDAVLLPISLASLTFAYRTLPSTPHDGRWFLITATGGAIAAALTQLQWLLDDDPQLNWTLPAPHTFNAAGIYHAVFLTASAATFAGLWAVTLRRWADSQLTNRQPATALVLAFLSSLAFAALLIIDNHLTTDRRSSASTLLAIGGSVLIATLGLGIVAARRFKDRHTGQQ</sequence>
<feature type="transmembrane region" description="Helical" evidence="1">
    <location>
        <begin position="95"/>
        <end position="117"/>
    </location>
</feature>
<feature type="transmembrane region" description="Helical" evidence="1">
    <location>
        <begin position="20"/>
        <end position="42"/>
    </location>
</feature>
<keyword evidence="1" id="KW-0472">Membrane</keyword>
<evidence type="ECO:0000313" key="4">
    <source>
        <dbReference type="Proteomes" id="UP000534306"/>
    </source>
</evidence>
<reference evidence="2 5" key="2">
    <citation type="submission" date="2020-08" db="EMBL/GenBank/DDBJ databases">
        <title>Sequencing the genomes of 1000 actinobacteria strains.</title>
        <authorList>
            <person name="Klenk H.-P."/>
        </authorList>
    </citation>
    <scope>NUCLEOTIDE SEQUENCE [LARGE SCALE GENOMIC DNA]</scope>
    <source>
        <strain evidence="2 5">DSM 15626</strain>
    </source>
</reference>
<evidence type="ECO:0000313" key="3">
    <source>
        <dbReference type="EMBL" id="NOL42699.1"/>
    </source>
</evidence>